<proteinExistence type="predicted"/>
<evidence type="ECO:0000256" key="6">
    <source>
        <dbReference type="ARBA" id="ARBA00023136"/>
    </source>
</evidence>
<keyword evidence="5 7" id="KW-1133">Transmembrane helix</keyword>
<dbReference type="InterPro" id="IPR051393">
    <property type="entry name" value="ABC_transporter_permease"/>
</dbReference>
<dbReference type="InterPro" id="IPR035906">
    <property type="entry name" value="MetI-like_sf"/>
</dbReference>
<dbReference type="Pfam" id="PF00528">
    <property type="entry name" value="BPD_transp_1"/>
    <property type="match status" value="1"/>
</dbReference>
<sequence length="359" mass="40164">MLHGGTGMPVPPSRSRKAIAAVHPAKPNQTGRERDAVMGKTPVKRIKSISYAKWGYFFIAPFFLVYLIFHLIPLGSTIYNSFFENFRSGLTQIGPKFVGFQNYITLFQDGELPKFAWNTLVMWLMGFVPQILIAMLLAVWFTSYRLKLKAQPFFKTVIYMPNLIMASAFAMLFFLLFSAVGPVNQALQQAGIISEPLRMVESTALTRGLVALMNFLMWVGNTTIVLMAGIMGIDQSLFDAAQVDGAKPRQVFYRVTLPMLKPIVLYVVITCMIGGIQMFDVPQVLTNFTGEPNRTAMTLVMYLNKHLQSKNLGMGGAVSVLIFLITAVLSVIVYLSMTKDIREANKLKKERAKFLKGVE</sequence>
<feature type="domain" description="ABC transmembrane type-1" evidence="8">
    <location>
        <begin position="116"/>
        <end position="333"/>
    </location>
</feature>
<dbReference type="InterPro" id="IPR000515">
    <property type="entry name" value="MetI-like"/>
</dbReference>
<feature type="transmembrane region" description="Helical" evidence="7">
    <location>
        <begin position="259"/>
        <end position="279"/>
    </location>
</feature>
<dbReference type="CDD" id="cd06261">
    <property type="entry name" value="TM_PBP2"/>
    <property type="match status" value="1"/>
</dbReference>
<evidence type="ECO:0000256" key="2">
    <source>
        <dbReference type="ARBA" id="ARBA00022448"/>
    </source>
</evidence>
<evidence type="ECO:0000256" key="7">
    <source>
        <dbReference type="SAM" id="Phobius"/>
    </source>
</evidence>
<evidence type="ECO:0000256" key="4">
    <source>
        <dbReference type="ARBA" id="ARBA00022692"/>
    </source>
</evidence>
<dbReference type="EMBL" id="VSSQ01004690">
    <property type="protein sequence ID" value="MPM26256.1"/>
    <property type="molecule type" value="Genomic_DNA"/>
</dbReference>
<feature type="transmembrane region" description="Helical" evidence="7">
    <location>
        <begin position="54"/>
        <end position="72"/>
    </location>
</feature>
<comment type="caution">
    <text evidence="9">The sequence shown here is derived from an EMBL/GenBank/DDBJ whole genome shotgun (WGS) entry which is preliminary data.</text>
</comment>
<dbReference type="Gene3D" id="1.10.3720.10">
    <property type="entry name" value="MetI-like"/>
    <property type="match status" value="1"/>
</dbReference>
<name>A0A644YCH1_9ZZZZ</name>
<evidence type="ECO:0000259" key="8">
    <source>
        <dbReference type="PROSITE" id="PS50928"/>
    </source>
</evidence>
<feature type="transmembrane region" description="Helical" evidence="7">
    <location>
        <begin position="215"/>
        <end position="238"/>
    </location>
</feature>
<dbReference type="GO" id="GO:0055085">
    <property type="term" value="P:transmembrane transport"/>
    <property type="evidence" value="ECO:0007669"/>
    <property type="project" value="InterPro"/>
</dbReference>
<keyword evidence="6 7" id="KW-0472">Membrane</keyword>
<feature type="transmembrane region" description="Helical" evidence="7">
    <location>
        <begin position="153"/>
        <end position="177"/>
    </location>
</feature>
<evidence type="ECO:0000313" key="9">
    <source>
        <dbReference type="EMBL" id="MPM26256.1"/>
    </source>
</evidence>
<evidence type="ECO:0000256" key="1">
    <source>
        <dbReference type="ARBA" id="ARBA00004651"/>
    </source>
</evidence>
<keyword evidence="3" id="KW-1003">Cell membrane</keyword>
<reference evidence="9" key="1">
    <citation type="submission" date="2019-08" db="EMBL/GenBank/DDBJ databases">
        <authorList>
            <person name="Kucharzyk K."/>
            <person name="Murdoch R.W."/>
            <person name="Higgins S."/>
            <person name="Loffler F."/>
        </authorList>
    </citation>
    <scope>NUCLEOTIDE SEQUENCE</scope>
</reference>
<dbReference type="PANTHER" id="PTHR30193:SF37">
    <property type="entry name" value="INNER MEMBRANE ABC TRANSPORTER PERMEASE PROTEIN YCJO"/>
    <property type="match status" value="1"/>
</dbReference>
<dbReference type="AlphaFoldDB" id="A0A644YCH1"/>
<dbReference type="PANTHER" id="PTHR30193">
    <property type="entry name" value="ABC TRANSPORTER PERMEASE PROTEIN"/>
    <property type="match status" value="1"/>
</dbReference>
<keyword evidence="4 7" id="KW-0812">Transmembrane</keyword>
<protein>
    <submittedName>
        <fullName evidence="9">Lactose transport system permease protein LacF</fullName>
    </submittedName>
</protein>
<evidence type="ECO:0000256" key="3">
    <source>
        <dbReference type="ARBA" id="ARBA00022475"/>
    </source>
</evidence>
<comment type="subcellular location">
    <subcellularLocation>
        <location evidence="1">Cell membrane</location>
        <topology evidence="1">Multi-pass membrane protein</topology>
    </subcellularLocation>
</comment>
<evidence type="ECO:0000256" key="5">
    <source>
        <dbReference type="ARBA" id="ARBA00022989"/>
    </source>
</evidence>
<dbReference type="GO" id="GO:0005886">
    <property type="term" value="C:plasma membrane"/>
    <property type="evidence" value="ECO:0007669"/>
    <property type="project" value="UniProtKB-SubCell"/>
</dbReference>
<gene>
    <name evidence="9" type="primary">lacF_34</name>
    <name evidence="9" type="ORF">SDC9_72757</name>
</gene>
<organism evidence="9">
    <name type="scientific">bioreactor metagenome</name>
    <dbReference type="NCBI Taxonomy" id="1076179"/>
    <lineage>
        <taxon>unclassified sequences</taxon>
        <taxon>metagenomes</taxon>
        <taxon>ecological metagenomes</taxon>
    </lineage>
</organism>
<feature type="transmembrane region" description="Helical" evidence="7">
    <location>
        <begin position="312"/>
        <end position="337"/>
    </location>
</feature>
<keyword evidence="2" id="KW-0813">Transport</keyword>
<accession>A0A644YCH1</accession>
<dbReference type="PROSITE" id="PS50928">
    <property type="entry name" value="ABC_TM1"/>
    <property type="match status" value="1"/>
</dbReference>
<feature type="transmembrane region" description="Helical" evidence="7">
    <location>
        <begin position="120"/>
        <end position="141"/>
    </location>
</feature>
<dbReference type="SUPFAM" id="SSF161098">
    <property type="entry name" value="MetI-like"/>
    <property type="match status" value="1"/>
</dbReference>